<accession>A0A8K0I5I7</accession>
<keyword evidence="4" id="KW-1185">Reference proteome</keyword>
<comment type="caution">
    <text evidence="3">The sequence shown here is derived from an EMBL/GenBank/DDBJ whole genome shotgun (WGS) entry which is preliminary data.</text>
</comment>
<evidence type="ECO:0000313" key="3">
    <source>
        <dbReference type="EMBL" id="KAG1337859.1"/>
    </source>
</evidence>
<dbReference type="Proteomes" id="UP000797356">
    <property type="component" value="Chromosome 4"/>
</dbReference>
<organism evidence="3 4">
    <name type="scientific">Cocos nucifera</name>
    <name type="common">Coconut palm</name>
    <dbReference type="NCBI Taxonomy" id="13894"/>
    <lineage>
        <taxon>Eukaryota</taxon>
        <taxon>Viridiplantae</taxon>
        <taxon>Streptophyta</taxon>
        <taxon>Embryophyta</taxon>
        <taxon>Tracheophyta</taxon>
        <taxon>Spermatophyta</taxon>
        <taxon>Magnoliopsida</taxon>
        <taxon>Liliopsida</taxon>
        <taxon>Arecaceae</taxon>
        <taxon>Arecoideae</taxon>
        <taxon>Cocoseae</taxon>
        <taxon>Attaleinae</taxon>
        <taxon>Cocos</taxon>
    </lineage>
</organism>
<proteinExistence type="predicted"/>
<reference evidence="3" key="2">
    <citation type="submission" date="2019-07" db="EMBL/GenBank/DDBJ databases">
        <authorList>
            <person name="Yang Y."/>
            <person name="Bocs S."/>
            <person name="Baudouin L."/>
        </authorList>
    </citation>
    <scope>NUCLEOTIDE SEQUENCE</scope>
    <source>
        <tissue evidence="3">Spear leaf of Hainan Tall coconut</tissue>
    </source>
</reference>
<name>A0A8K0I5I7_COCNU</name>
<keyword evidence="1" id="KW-0175">Coiled coil</keyword>
<evidence type="ECO:0000256" key="1">
    <source>
        <dbReference type="SAM" id="Coils"/>
    </source>
</evidence>
<gene>
    <name evidence="3" type="ORF">COCNU_04G001650</name>
</gene>
<evidence type="ECO:0000313" key="4">
    <source>
        <dbReference type="Proteomes" id="UP000797356"/>
    </source>
</evidence>
<dbReference type="AlphaFoldDB" id="A0A8K0I5I7"/>
<evidence type="ECO:0000256" key="2">
    <source>
        <dbReference type="SAM" id="MobiDB-lite"/>
    </source>
</evidence>
<feature type="region of interest" description="Disordered" evidence="2">
    <location>
        <begin position="35"/>
        <end position="70"/>
    </location>
</feature>
<dbReference type="EMBL" id="CM017875">
    <property type="protein sequence ID" value="KAG1337859.1"/>
    <property type="molecule type" value="Genomic_DNA"/>
</dbReference>
<protein>
    <submittedName>
        <fullName evidence="3">Uncharacterized protein</fullName>
    </submittedName>
</protein>
<reference evidence="3" key="1">
    <citation type="journal article" date="2017" name="Gigascience">
        <title>The genome draft of coconut (Cocos nucifera).</title>
        <authorList>
            <person name="Xiao Y."/>
            <person name="Xu P."/>
            <person name="Fan H."/>
            <person name="Baudouin L."/>
            <person name="Xia W."/>
            <person name="Bocs S."/>
            <person name="Xu J."/>
            <person name="Li Q."/>
            <person name="Guo A."/>
            <person name="Zhou L."/>
            <person name="Li J."/>
            <person name="Wu Y."/>
            <person name="Ma Z."/>
            <person name="Armero A."/>
            <person name="Issali A.E."/>
            <person name="Liu N."/>
            <person name="Peng M."/>
            <person name="Yang Y."/>
        </authorList>
    </citation>
    <scope>NUCLEOTIDE SEQUENCE</scope>
    <source>
        <tissue evidence="3">Spear leaf of Hainan Tall coconut</tissue>
    </source>
</reference>
<sequence>MLALPPGGGGLALKTVTMASASALVGSSKPTIPPVAPAMPLLPPKDDEGGRSRPMVGSSRKLFAPQPSSVSGDSPVASECCMFNEWEVVKEAIESAILPSELQEIYSLSLEEVLHFFMELSNHLSDVRRARESSLYDATAAYRWADKMVEENKCLKEALETMASNYEKRLREATTRADDADIKAAEAKREAEDSMWRTEELVAESKCKVAEQLDETHRQAVETFRVSEDFVRKRASMVEEHKVSRELHKEKMAFSQDAYETGYKTSFSDCWDQVATQLLGVDLSFLDEGDKEEDVEGLLSQEVIIVEERSGNV</sequence>
<feature type="coiled-coil region" evidence="1">
    <location>
        <begin position="145"/>
        <end position="190"/>
    </location>
</feature>